<feature type="domain" description="Methyl-accepting transducer" evidence="11">
    <location>
        <begin position="388"/>
        <end position="652"/>
    </location>
</feature>
<feature type="transmembrane region" description="Helical" evidence="10">
    <location>
        <begin position="15"/>
        <end position="36"/>
    </location>
</feature>
<keyword evidence="3" id="KW-0145">Chemotaxis</keyword>
<evidence type="ECO:0000256" key="2">
    <source>
        <dbReference type="ARBA" id="ARBA00022475"/>
    </source>
</evidence>
<protein>
    <submittedName>
        <fullName evidence="13">Methyl-accepting chemotaxis protein</fullName>
    </submittedName>
</protein>
<dbReference type="Gene3D" id="1.10.287.950">
    <property type="entry name" value="Methyl-accepting chemotaxis protein"/>
    <property type="match status" value="1"/>
</dbReference>
<evidence type="ECO:0000256" key="8">
    <source>
        <dbReference type="ARBA" id="ARBA00029447"/>
    </source>
</evidence>
<dbReference type="SUPFAM" id="SSF58104">
    <property type="entry name" value="Methyl-accepting chemotaxis protein (MCP) signaling domain"/>
    <property type="match status" value="1"/>
</dbReference>
<dbReference type="SMART" id="SM00283">
    <property type="entry name" value="MA"/>
    <property type="match status" value="1"/>
</dbReference>
<dbReference type="GO" id="GO:0007165">
    <property type="term" value="P:signal transduction"/>
    <property type="evidence" value="ECO:0007669"/>
    <property type="project" value="UniProtKB-KW"/>
</dbReference>
<evidence type="ECO:0000256" key="10">
    <source>
        <dbReference type="SAM" id="Phobius"/>
    </source>
</evidence>
<dbReference type="InterPro" id="IPR004089">
    <property type="entry name" value="MCPsignal_dom"/>
</dbReference>
<keyword evidence="2" id="KW-1003">Cell membrane</keyword>
<keyword evidence="14" id="KW-1185">Reference proteome</keyword>
<dbReference type="RefSeq" id="WP_199870568.1">
    <property type="nucleotide sequence ID" value="NZ_JAAGPU010000029.1"/>
</dbReference>
<evidence type="ECO:0000313" key="13">
    <source>
        <dbReference type="EMBL" id="NEU05956.1"/>
    </source>
</evidence>
<feature type="transmembrane region" description="Helical" evidence="10">
    <location>
        <begin position="292"/>
        <end position="312"/>
    </location>
</feature>
<dbReference type="Proteomes" id="UP000481872">
    <property type="component" value="Unassembled WGS sequence"/>
</dbReference>
<dbReference type="InterPro" id="IPR033479">
    <property type="entry name" value="dCache_1"/>
</dbReference>
<proteinExistence type="inferred from homology"/>
<dbReference type="PANTHER" id="PTHR32089">
    <property type="entry name" value="METHYL-ACCEPTING CHEMOTAXIS PROTEIN MCPB"/>
    <property type="match status" value="1"/>
</dbReference>
<organism evidence="13 14">
    <name type="scientific">Clostridium senegalense</name>
    <dbReference type="NCBI Taxonomy" id="1465809"/>
    <lineage>
        <taxon>Bacteria</taxon>
        <taxon>Bacillati</taxon>
        <taxon>Bacillota</taxon>
        <taxon>Clostridia</taxon>
        <taxon>Eubacteriales</taxon>
        <taxon>Clostridiaceae</taxon>
        <taxon>Clostridium</taxon>
    </lineage>
</organism>
<keyword evidence="6 10" id="KW-0472">Membrane</keyword>
<evidence type="ECO:0000256" key="4">
    <source>
        <dbReference type="ARBA" id="ARBA00022692"/>
    </source>
</evidence>
<dbReference type="EMBL" id="JAAGPU010000029">
    <property type="protein sequence ID" value="NEU05956.1"/>
    <property type="molecule type" value="Genomic_DNA"/>
</dbReference>
<dbReference type="PROSITE" id="PS50885">
    <property type="entry name" value="HAMP"/>
    <property type="match status" value="1"/>
</dbReference>
<evidence type="ECO:0000256" key="3">
    <source>
        <dbReference type="ARBA" id="ARBA00022500"/>
    </source>
</evidence>
<dbReference type="Pfam" id="PF02743">
    <property type="entry name" value="dCache_1"/>
    <property type="match status" value="1"/>
</dbReference>
<dbReference type="PROSITE" id="PS50111">
    <property type="entry name" value="CHEMOTAXIS_TRANSDUC_2"/>
    <property type="match status" value="1"/>
</dbReference>
<keyword evidence="5 10" id="KW-1133">Transmembrane helix</keyword>
<dbReference type="SUPFAM" id="SSF103190">
    <property type="entry name" value="Sensory domain-like"/>
    <property type="match status" value="1"/>
</dbReference>
<dbReference type="CDD" id="cd12912">
    <property type="entry name" value="PDC2_MCP_like"/>
    <property type="match status" value="1"/>
</dbReference>
<keyword evidence="7 9" id="KW-0807">Transducer</keyword>
<sequence length="677" mass="75209">MGLKNIKLKNANIKFQMTFVISMAFFLILMFILFMVNYMSNKIILKSDLDNMSNIIIQNAGLVSRDVNENFQTAKLLSNNNLINDMNIPFEKKLETLNDFTEKTKALTIGIADLNGIYQSTDGQKNSNISDEEFFKNALKGEETLVEPRFIKEINEYVVIYSVPIKCKEKIVGCLLFNVNAKDMSNNIAKVTLKGEGTAFILDKEGNSVASANFDDVINKHNEIKNAEKDELSKNVAEIHKKMIKGETGISKYKYGIDKYLAYAPIENTNGWSVGILVEESVVLKSLNRLKLALAISVLISLLLAIILSLGISSKFSKKLVKAKNKLSLLSQGDFTLTIDEKDINQGDEIGDIYKAINKTKESVGEILTSIKDSSNIITEHSKELSAVSEEMVLSSENIASAIQESVKGNDNQCSGLNYIDNIMNNFSDKINTMIENIKNINTVSTKVVAKANISNKDMKNLFNSINDFDDIFKKFLVTIEGMNSKIDSVNKITYVINSIAEQTNLLALNAAIEAARAGEAGRGFSVVADEIRKLAEQSKDSAVEISNVIDGVLDESKNIISETNILDNEVQLQKQDIQKAIFSFEEISKSLGEINPIIKDTYNNSNNIKKDKDDIIIKIENSTSISQEISATTEEISASTEEFNSSSEEIANSASNLFKLTEDLNVKLKKFKTEDR</sequence>
<feature type="domain" description="HAMP" evidence="12">
    <location>
        <begin position="314"/>
        <end position="369"/>
    </location>
</feature>
<dbReference type="GO" id="GO:0005886">
    <property type="term" value="C:plasma membrane"/>
    <property type="evidence" value="ECO:0007669"/>
    <property type="project" value="UniProtKB-SubCell"/>
</dbReference>
<name>A0A6M0H5E3_9CLOT</name>
<evidence type="ECO:0000259" key="11">
    <source>
        <dbReference type="PROSITE" id="PS50111"/>
    </source>
</evidence>
<comment type="subcellular location">
    <subcellularLocation>
        <location evidence="1">Cell membrane</location>
        <topology evidence="1">Multi-pass membrane protein</topology>
    </subcellularLocation>
</comment>
<evidence type="ECO:0000256" key="1">
    <source>
        <dbReference type="ARBA" id="ARBA00004651"/>
    </source>
</evidence>
<evidence type="ECO:0000256" key="7">
    <source>
        <dbReference type="ARBA" id="ARBA00023224"/>
    </source>
</evidence>
<evidence type="ECO:0000313" key="14">
    <source>
        <dbReference type="Proteomes" id="UP000481872"/>
    </source>
</evidence>
<evidence type="ECO:0000256" key="5">
    <source>
        <dbReference type="ARBA" id="ARBA00022989"/>
    </source>
</evidence>
<comment type="similarity">
    <text evidence="8">Belongs to the methyl-accepting chemotaxis (MCP) protein family.</text>
</comment>
<gene>
    <name evidence="13" type="ORF">G3M99_14055</name>
</gene>
<dbReference type="InterPro" id="IPR003660">
    <property type="entry name" value="HAMP_dom"/>
</dbReference>
<evidence type="ECO:0000256" key="6">
    <source>
        <dbReference type="ARBA" id="ARBA00023136"/>
    </source>
</evidence>
<accession>A0A6M0H5E3</accession>
<comment type="caution">
    <text evidence="13">The sequence shown here is derived from an EMBL/GenBank/DDBJ whole genome shotgun (WGS) entry which is preliminary data.</text>
</comment>
<keyword evidence="4 10" id="KW-0812">Transmembrane</keyword>
<reference evidence="13 14" key="1">
    <citation type="submission" date="2020-02" db="EMBL/GenBank/DDBJ databases">
        <title>Genome assembly of a novel Clostridium senegalense strain.</title>
        <authorList>
            <person name="Gupta T.B."/>
            <person name="Jauregui R."/>
            <person name="Maclean P."/>
            <person name="Nawarathana A."/>
            <person name="Brightwell G."/>
        </authorList>
    </citation>
    <scope>NUCLEOTIDE SEQUENCE [LARGE SCALE GENOMIC DNA]</scope>
    <source>
        <strain evidence="13 14">AGRFS4</strain>
    </source>
</reference>
<dbReference type="Gene3D" id="3.30.450.20">
    <property type="entry name" value="PAS domain"/>
    <property type="match status" value="1"/>
</dbReference>
<dbReference type="InterPro" id="IPR029151">
    <property type="entry name" value="Sensor-like_sf"/>
</dbReference>
<dbReference type="AlphaFoldDB" id="A0A6M0H5E3"/>
<dbReference type="Pfam" id="PF00015">
    <property type="entry name" value="MCPsignal"/>
    <property type="match status" value="1"/>
</dbReference>
<evidence type="ECO:0000259" key="12">
    <source>
        <dbReference type="PROSITE" id="PS50885"/>
    </source>
</evidence>
<evidence type="ECO:0000256" key="9">
    <source>
        <dbReference type="PROSITE-ProRule" id="PRU00284"/>
    </source>
</evidence>
<dbReference type="GO" id="GO:0006935">
    <property type="term" value="P:chemotaxis"/>
    <property type="evidence" value="ECO:0007669"/>
    <property type="project" value="UniProtKB-KW"/>
</dbReference>
<dbReference type="PANTHER" id="PTHR32089:SF112">
    <property type="entry name" value="LYSOZYME-LIKE PROTEIN-RELATED"/>
    <property type="match status" value="1"/>
</dbReference>